<keyword evidence="2" id="KW-1185">Reference proteome</keyword>
<accession>A0AAD6ZTW8</accession>
<dbReference type="AlphaFoldDB" id="A0AAD6ZTW8"/>
<proteinExistence type="predicted"/>
<organism evidence="1 2">
    <name type="scientific">Mycena albidolilacea</name>
    <dbReference type="NCBI Taxonomy" id="1033008"/>
    <lineage>
        <taxon>Eukaryota</taxon>
        <taxon>Fungi</taxon>
        <taxon>Dikarya</taxon>
        <taxon>Basidiomycota</taxon>
        <taxon>Agaricomycotina</taxon>
        <taxon>Agaricomycetes</taxon>
        <taxon>Agaricomycetidae</taxon>
        <taxon>Agaricales</taxon>
        <taxon>Marasmiineae</taxon>
        <taxon>Mycenaceae</taxon>
        <taxon>Mycena</taxon>
    </lineage>
</organism>
<name>A0AAD6ZTW8_9AGAR</name>
<evidence type="ECO:0000313" key="2">
    <source>
        <dbReference type="Proteomes" id="UP001218218"/>
    </source>
</evidence>
<sequence length="171" mass="18833">MRAAFTEKELKDIDSGFMKLPPFPLPSALQQLLSLPTLVRVKLTCPFSDRDDFIRIWDRGSPTIRHVELECSEPRDALPPGPLLDSARESPISLESLATLRVQLEGGFTVHATMKHTVMSGIFSSADPADVIRKVRITGSILDEPLCEYLDATLSNLPAPPILEFAYDGAT</sequence>
<gene>
    <name evidence="1" type="ORF">DFH08DRAFT_964323</name>
</gene>
<comment type="caution">
    <text evidence="1">The sequence shown here is derived from an EMBL/GenBank/DDBJ whole genome shotgun (WGS) entry which is preliminary data.</text>
</comment>
<evidence type="ECO:0000313" key="1">
    <source>
        <dbReference type="EMBL" id="KAJ7339298.1"/>
    </source>
</evidence>
<dbReference type="Proteomes" id="UP001218218">
    <property type="component" value="Unassembled WGS sequence"/>
</dbReference>
<dbReference type="EMBL" id="JARIHO010000028">
    <property type="protein sequence ID" value="KAJ7339298.1"/>
    <property type="molecule type" value="Genomic_DNA"/>
</dbReference>
<reference evidence="1" key="1">
    <citation type="submission" date="2023-03" db="EMBL/GenBank/DDBJ databases">
        <title>Massive genome expansion in bonnet fungi (Mycena s.s.) driven by repeated elements and novel gene families across ecological guilds.</title>
        <authorList>
            <consortium name="Lawrence Berkeley National Laboratory"/>
            <person name="Harder C.B."/>
            <person name="Miyauchi S."/>
            <person name="Viragh M."/>
            <person name="Kuo A."/>
            <person name="Thoen E."/>
            <person name="Andreopoulos B."/>
            <person name="Lu D."/>
            <person name="Skrede I."/>
            <person name="Drula E."/>
            <person name="Henrissat B."/>
            <person name="Morin E."/>
            <person name="Kohler A."/>
            <person name="Barry K."/>
            <person name="LaButti K."/>
            <person name="Morin E."/>
            <person name="Salamov A."/>
            <person name="Lipzen A."/>
            <person name="Mereny Z."/>
            <person name="Hegedus B."/>
            <person name="Baldrian P."/>
            <person name="Stursova M."/>
            <person name="Weitz H."/>
            <person name="Taylor A."/>
            <person name="Grigoriev I.V."/>
            <person name="Nagy L.G."/>
            <person name="Martin F."/>
            <person name="Kauserud H."/>
        </authorList>
    </citation>
    <scope>NUCLEOTIDE SEQUENCE</scope>
    <source>
        <strain evidence="1">CBHHK002</strain>
    </source>
</reference>
<protein>
    <submittedName>
        <fullName evidence="1">Uncharacterized protein</fullName>
    </submittedName>
</protein>